<sequence>MGQKSSMGCARSTRSADTYAPEVAEVAVSARLTGSSRSSRGAKATAATAKEEATERRRGEQRKPRVDCWRGDRKPLVRDDEAPGAAPGAPAPAAQRPQSVAAPRRSTGADAPRSGVPATLSVTPQPGTGRGSTPVPARRSSTSVPAPKKDSNPAKRSSKGKGKGEKGLPAKAIDLDEHEKALLNEVLDASPGVSWDAIAGLEEVKRLFWEIVVAPVKNPLLFSGVRSPPRGVLLFGPPGNGKTMLAKAVASECNATFFSISASSLVSKWVGDSEKHMRALFSVAGKMQPSVIFMDEIDSMLTSRSSGEHEAARRLKTEFLVQLDGAGTSESTRILLLGATNRPGELDDAVLRRLPRRILIPLPDGATRGLLVSKELQGTRHSLSTADFTRLASMTDGYSCSDLAALTREAAMGPVRNLRPEALVSATPEGVRAITLADFREAIQKVRPSVSKEVLSEFERWNRAYGSVHGRLLRKESTESTRIGDEPVPLKVLCRASPHKVERLERWGLCLMAAEIELEALKSLLGSKWRSPLCKTVKFDARPTLTQLTAQLKSVTPNLAAMMASSKSFHITSNSKWP</sequence>
<keyword evidence="7" id="KW-0413">Isomerase</keyword>
<dbReference type="GO" id="GO:0005524">
    <property type="term" value="F:ATP binding"/>
    <property type="evidence" value="ECO:0007669"/>
    <property type="project" value="UniProtKB-KW"/>
</dbReference>
<feature type="compositionally biased region" description="Low complexity" evidence="11">
    <location>
        <begin position="83"/>
        <end position="104"/>
    </location>
</feature>
<reference evidence="13" key="1">
    <citation type="submission" date="2022-10" db="EMBL/GenBank/DDBJ databases">
        <authorList>
            <person name="Chen Y."/>
            <person name="Dougan E. K."/>
            <person name="Chan C."/>
            <person name="Rhodes N."/>
            <person name="Thang M."/>
        </authorList>
    </citation>
    <scope>NUCLEOTIDE SEQUENCE</scope>
</reference>
<dbReference type="EMBL" id="CAMXCT030001313">
    <property type="protein sequence ID" value="CAL4776233.1"/>
    <property type="molecule type" value="Genomic_DNA"/>
</dbReference>
<evidence type="ECO:0000256" key="10">
    <source>
        <dbReference type="RuleBase" id="RU003651"/>
    </source>
</evidence>
<dbReference type="PROSITE" id="PS00674">
    <property type="entry name" value="AAA"/>
    <property type="match status" value="1"/>
</dbReference>
<dbReference type="Gene3D" id="3.40.50.300">
    <property type="entry name" value="P-loop containing nucleotide triphosphate hydrolases"/>
    <property type="match status" value="1"/>
</dbReference>
<proteinExistence type="inferred from homology"/>
<evidence type="ECO:0000256" key="5">
    <source>
        <dbReference type="ARBA" id="ARBA00022840"/>
    </source>
</evidence>
<dbReference type="EC" id="5.6.1.1" evidence="9"/>
<keyword evidence="4 10" id="KW-0547">Nucleotide-binding</keyword>
<reference evidence="14" key="2">
    <citation type="submission" date="2024-04" db="EMBL/GenBank/DDBJ databases">
        <authorList>
            <person name="Chen Y."/>
            <person name="Shah S."/>
            <person name="Dougan E. K."/>
            <person name="Thang M."/>
            <person name="Chan C."/>
        </authorList>
    </citation>
    <scope>NUCLEOTIDE SEQUENCE [LARGE SCALE GENOMIC DNA]</scope>
</reference>
<dbReference type="EMBL" id="CAMXCT020001313">
    <property type="protein sequence ID" value="CAL1142296.1"/>
    <property type="molecule type" value="Genomic_DNA"/>
</dbReference>
<dbReference type="CDD" id="cd19509">
    <property type="entry name" value="RecA-like_VPS4-like"/>
    <property type="match status" value="1"/>
</dbReference>
<feature type="domain" description="AAA+ ATPase" evidence="12">
    <location>
        <begin position="228"/>
        <end position="364"/>
    </location>
</feature>
<evidence type="ECO:0000256" key="2">
    <source>
        <dbReference type="ARBA" id="ARBA00022490"/>
    </source>
</evidence>
<evidence type="ECO:0000256" key="1">
    <source>
        <dbReference type="ARBA" id="ARBA00004496"/>
    </source>
</evidence>
<keyword evidence="2" id="KW-0963">Cytoplasm</keyword>
<gene>
    <name evidence="13" type="ORF">C1SCF055_LOCUS16036</name>
</gene>
<dbReference type="Pfam" id="PF09336">
    <property type="entry name" value="Vps4_C"/>
    <property type="match status" value="1"/>
</dbReference>
<evidence type="ECO:0000313" key="13">
    <source>
        <dbReference type="EMBL" id="CAI3988921.1"/>
    </source>
</evidence>
<dbReference type="InterPro" id="IPR003959">
    <property type="entry name" value="ATPase_AAA_core"/>
</dbReference>
<dbReference type="InterPro" id="IPR003960">
    <property type="entry name" value="ATPase_AAA_CS"/>
</dbReference>
<feature type="region of interest" description="Disordered" evidence="11">
    <location>
        <begin position="1"/>
        <end position="169"/>
    </location>
</feature>
<name>A0A9P1CCH4_9DINO</name>
<dbReference type="GO" id="GO:0005874">
    <property type="term" value="C:microtubule"/>
    <property type="evidence" value="ECO:0007669"/>
    <property type="project" value="UniProtKB-KW"/>
</dbReference>
<comment type="catalytic activity">
    <reaction evidence="8">
        <text>n ATP + n H2O + a microtubule = n ADP + n phosphate + (n+1) alpha/beta tubulin heterodimers.</text>
        <dbReference type="EC" id="5.6.1.1"/>
    </reaction>
</comment>
<dbReference type="SMART" id="SM00382">
    <property type="entry name" value="AAA"/>
    <property type="match status" value="1"/>
</dbReference>
<dbReference type="SUPFAM" id="SSF52540">
    <property type="entry name" value="P-loop containing nucleoside triphosphate hydrolases"/>
    <property type="match status" value="1"/>
</dbReference>
<comment type="caution">
    <text evidence="13">The sequence shown here is derived from an EMBL/GenBank/DDBJ whole genome shotgun (WGS) entry which is preliminary data.</text>
</comment>
<dbReference type="PANTHER" id="PTHR23074:SF86">
    <property type="entry name" value="SPASTIN"/>
    <property type="match status" value="1"/>
</dbReference>
<evidence type="ECO:0000313" key="14">
    <source>
        <dbReference type="EMBL" id="CAL1142296.1"/>
    </source>
</evidence>
<dbReference type="Pfam" id="PF17862">
    <property type="entry name" value="AAA_lid_3"/>
    <property type="match status" value="1"/>
</dbReference>
<dbReference type="Pfam" id="PF00004">
    <property type="entry name" value="AAA"/>
    <property type="match status" value="1"/>
</dbReference>
<evidence type="ECO:0000256" key="4">
    <source>
        <dbReference type="ARBA" id="ARBA00022741"/>
    </source>
</evidence>
<dbReference type="PANTHER" id="PTHR23074">
    <property type="entry name" value="AAA DOMAIN-CONTAINING"/>
    <property type="match status" value="1"/>
</dbReference>
<keyword evidence="15" id="KW-1185">Reference proteome</keyword>
<dbReference type="InterPro" id="IPR003593">
    <property type="entry name" value="AAA+_ATPase"/>
</dbReference>
<evidence type="ECO:0000259" key="12">
    <source>
        <dbReference type="SMART" id="SM00382"/>
    </source>
</evidence>
<dbReference type="InterPro" id="IPR015415">
    <property type="entry name" value="Spast_Vps4_C"/>
</dbReference>
<dbReference type="OrthoDB" id="29072at2759"/>
<comment type="similarity">
    <text evidence="10">Belongs to the AAA ATPase family.</text>
</comment>
<dbReference type="InterPro" id="IPR027417">
    <property type="entry name" value="P-loop_NTPase"/>
</dbReference>
<comment type="subcellular location">
    <subcellularLocation>
        <location evidence="1">Cytoplasm</location>
    </subcellularLocation>
</comment>
<evidence type="ECO:0000256" key="3">
    <source>
        <dbReference type="ARBA" id="ARBA00022701"/>
    </source>
</evidence>
<keyword evidence="3" id="KW-0493">Microtubule</keyword>
<keyword evidence="6" id="KW-0472">Membrane</keyword>
<dbReference type="AlphaFoldDB" id="A0A9P1CCH4"/>
<evidence type="ECO:0000256" key="9">
    <source>
        <dbReference type="ARBA" id="ARBA00038871"/>
    </source>
</evidence>
<dbReference type="GO" id="GO:0008568">
    <property type="term" value="F:microtubule severing ATPase activity"/>
    <property type="evidence" value="ECO:0007669"/>
    <property type="project" value="UniProtKB-EC"/>
</dbReference>
<dbReference type="InterPro" id="IPR050304">
    <property type="entry name" value="MT-severing_AAA_ATPase"/>
</dbReference>
<dbReference type="GO" id="GO:0005737">
    <property type="term" value="C:cytoplasm"/>
    <property type="evidence" value="ECO:0007669"/>
    <property type="project" value="UniProtKB-SubCell"/>
</dbReference>
<dbReference type="EMBL" id="CAMXCT010001313">
    <property type="protein sequence ID" value="CAI3988921.1"/>
    <property type="molecule type" value="Genomic_DNA"/>
</dbReference>
<feature type="compositionally biased region" description="Low complexity" evidence="11">
    <location>
        <begin position="33"/>
        <end position="48"/>
    </location>
</feature>
<dbReference type="GO" id="GO:0016887">
    <property type="term" value="F:ATP hydrolysis activity"/>
    <property type="evidence" value="ECO:0007669"/>
    <property type="project" value="InterPro"/>
</dbReference>
<evidence type="ECO:0000256" key="7">
    <source>
        <dbReference type="ARBA" id="ARBA00023235"/>
    </source>
</evidence>
<feature type="compositionally biased region" description="Polar residues" evidence="11">
    <location>
        <begin position="1"/>
        <end position="16"/>
    </location>
</feature>
<dbReference type="FunFam" id="3.40.50.300:FF:001054">
    <property type="entry name" value="ATPase, AAA family, putative"/>
    <property type="match status" value="1"/>
</dbReference>
<feature type="compositionally biased region" description="Basic and acidic residues" evidence="11">
    <location>
        <begin position="49"/>
        <end position="81"/>
    </location>
</feature>
<dbReference type="Gene3D" id="1.10.8.60">
    <property type="match status" value="1"/>
</dbReference>
<accession>A0A9P1CCH4</accession>
<protein>
    <recommendedName>
        <fullName evidence="9">microtubule-severing ATPase</fullName>
        <ecNumber evidence="9">5.6.1.1</ecNumber>
    </recommendedName>
</protein>
<evidence type="ECO:0000313" key="15">
    <source>
        <dbReference type="Proteomes" id="UP001152797"/>
    </source>
</evidence>
<keyword evidence="5 10" id="KW-0067">ATP-binding</keyword>
<evidence type="ECO:0000256" key="8">
    <source>
        <dbReference type="ARBA" id="ARBA00036378"/>
    </source>
</evidence>
<evidence type="ECO:0000256" key="11">
    <source>
        <dbReference type="SAM" id="MobiDB-lite"/>
    </source>
</evidence>
<organism evidence="13">
    <name type="scientific">Cladocopium goreaui</name>
    <dbReference type="NCBI Taxonomy" id="2562237"/>
    <lineage>
        <taxon>Eukaryota</taxon>
        <taxon>Sar</taxon>
        <taxon>Alveolata</taxon>
        <taxon>Dinophyceae</taxon>
        <taxon>Suessiales</taxon>
        <taxon>Symbiodiniaceae</taxon>
        <taxon>Cladocopium</taxon>
    </lineage>
</organism>
<dbReference type="FunFam" id="1.10.8.60:FF:000022">
    <property type="entry name" value="Fidgetin like 1"/>
    <property type="match status" value="1"/>
</dbReference>
<dbReference type="Proteomes" id="UP001152797">
    <property type="component" value="Unassembled WGS sequence"/>
</dbReference>
<dbReference type="InterPro" id="IPR041569">
    <property type="entry name" value="AAA_lid_3"/>
</dbReference>
<evidence type="ECO:0000256" key="6">
    <source>
        <dbReference type="ARBA" id="ARBA00023136"/>
    </source>
</evidence>